<reference evidence="3" key="1">
    <citation type="submission" date="2013-12" db="EMBL/GenBank/DDBJ databases">
        <title>The Genome Sequence of Aphanomyces invadans NJM9701.</title>
        <authorList>
            <consortium name="The Broad Institute Genomics Platform"/>
            <person name="Russ C."/>
            <person name="Tyler B."/>
            <person name="van West P."/>
            <person name="Dieguez-Uribeondo J."/>
            <person name="Young S.K."/>
            <person name="Zeng Q."/>
            <person name="Gargeya S."/>
            <person name="Fitzgerald M."/>
            <person name="Abouelleil A."/>
            <person name="Alvarado L."/>
            <person name="Chapman S.B."/>
            <person name="Gainer-Dewar J."/>
            <person name="Goldberg J."/>
            <person name="Griggs A."/>
            <person name="Gujja S."/>
            <person name="Hansen M."/>
            <person name="Howarth C."/>
            <person name="Imamovic A."/>
            <person name="Ireland A."/>
            <person name="Larimer J."/>
            <person name="McCowan C."/>
            <person name="Murphy C."/>
            <person name="Pearson M."/>
            <person name="Poon T.W."/>
            <person name="Priest M."/>
            <person name="Roberts A."/>
            <person name="Saif S."/>
            <person name="Shea T."/>
            <person name="Sykes S."/>
            <person name="Wortman J."/>
            <person name="Nusbaum C."/>
            <person name="Birren B."/>
        </authorList>
    </citation>
    <scope>NUCLEOTIDE SEQUENCE [LARGE SCALE GENOMIC DNA]</scope>
    <source>
        <strain evidence="3">NJM9701</strain>
    </source>
</reference>
<evidence type="ECO:0000313" key="3">
    <source>
        <dbReference type="EMBL" id="ETW06439.1"/>
    </source>
</evidence>
<keyword evidence="2" id="KW-1133">Transmembrane helix</keyword>
<evidence type="ECO:0000256" key="2">
    <source>
        <dbReference type="SAM" id="Phobius"/>
    </source>
</evidence>
<proteinExistence type="predicted"/>
<gene>
    <name evidence="3" type="ORF">H310_02695</name>
</gene>
<dbReference type="RefSeq" id="XP_008864514.1">
    <property type="nucleotide sequence ID" value="XM_008866292.1"/>
</dbReference>
<keyword evidence="2" id="KW-0812">Transmembrane</keyword>
<sequence length="354" mass="39177">MRDMTALSDDLSSAICFVMYGMGSFWILTAWSTVLKTLYTLDDECSSHVPANAVDGRDACTLWPVEADDDCSTDLPNGDGAHDDTEPPHVPYLSLMPKHTTLQEHHALPSSSPVYTCVCQLPVAIPVSPNSCGNARATATSYPNAKTIRCEPLVDEHMEWYQPSNATLLTRAATLYDTEDSRDISRCRSASCPVTRRRRPACTLSSARSENPPLKPVASPKPAKPAPPIVLVALTAQVDTSERREKSLHRATFQVGLPLTSLALGDVYSIRVELSCPDNEQSHPLPSVMWCFTSTVAEMNKTRQRMQHEVHEGDASCLTLEIESREDMQRFLDTVVMLPRLADAPSLRKFCQMW</sequence>
<dbReference type="VEuPathDB" id="FungiDB:H310_02695"/>
<dbReference type="EMBL" id="KI913955">
    <property type="protein sequence ID" value="ETW06439.1"/>
    <property type="molecule type" value="Genomic_DNA"/>
</dbReference>
<evidence type="ECO:0000256" key="1">
    <source>
        <dbReference type="SAM" id="MobiDB-lite"/>
    </source>
</evidence>
<feature type="region of interest" description="Disordered" evidence="1">
    <location>
        <begin position="202"/>
        <end position="223"/>
    </location>
</feature>
<dbReference type="STRING" id="157072.A0A024UJI9"/>
<feature type="transmembrane region" description="Helical" evidence="2">
    <location>
        <begin position="12"/>
        <end position="31"/>
    </location>
</feature>
<accession>A0A024UJI9</accession>
<organism evidence="3">
    <name type="scientific">Aphanomyces invadans</name>
    <dbReference type="NCBI Taxonomy" id="157072"/>
    <lineage>
        <taxon>Eukaryota</taxon>
        <taxon>Sar</taxon>
        <taxon>Stramenopiles</taxon>
        <taxon>Oomycota</taxon>
        <taxon>Saprolegniomycetes</taxon>
        <taxon>Saprolegniales</taxon>
        <taxon>Verrucalvaceae</taxon>
        <taxon>Aphanomyces</taxon>
    </lineage>
</organism>
<name>A0A024UJI9_9STRA</name>
<protein>
    <submittedName>
        <fullName evidence="3">Uncharacterized protein</fullName>
    </submittedName>
</protein>
<dbReference type="GeneID" id="20079745"/>
<dbReference type="AlphaFoldDB" id="A0A024UJI9"/>
<dbReference type="OrthoDB" id="79676at2759"/>
<keyword evidence="2" id="KW-0472">Membrane</keyword>